<keyword evidence="2" id="KW-1185">Reference proteome</keyword>
<dbReference type="AlphaFoldDB" id="A0A0Q9WCR4"/>
<gene>
    <name evidence="1" type="primary">Dvir\GJ21221</name>
    <name evidence="1" type="ORF">Dvir_GJ21221</name>
</gene>
<sequence>MVSLEQCRIKAVNRNLYLINVRYKVIKTITEVRMQVFSLHEMRNYLLNDFL</sequence>
<organism evidence="1 2">
    <name type="scientific">Drosophila virilis</name>
    <name type="common">Fruit fly</name>
    <dbReference type="NCBI Taxonomy" id="7244"/>
    <lineage>
        <taxon>Eukaryota</taxon>
        <taxon>Metazoa</taxon>
        <taxon>Ecdysozoa</taxon>
        <taxon>Arthropoda</taxon>
        <taxon>Hexapoda</taxon>
        <taxon>Insecta</taxon>
        <taxon>Pterygota</taxon>
        <taxon>Neoptera</taxon>
        <taxon>Endopterygota</taxon>
        <taxon>Diptera</taxon>
        <taxon>Brachycera</taxon>
        <taxon>Muscomorpha</taxon>
        <taxon>Ephydroidea</taxon>
        <taxon>Drosophilidae</taxon>
        <taxon>Drosophila</taxon>
    </lineage>
</organism>
<dbReference type="eggNOG" id="ENOG502T8WX">
    <property type="taxonomic scope" value="Eukaryota"/>
</dbReference>
<reference evidence="1 2" key="1">
    <citation type="journal article" date="2007" name="Nature">
        <title>Evolution of genes and genomes on the Drosophila phylogeny.</title>
        <authorList>
            <consortium name="Drosophila 12 Genomes Consortium"/>
            <person name="Clark A.G."/>
            <person name="Eisen M.B."/>
            <person name="Smith D.R."/>
            <person name="Bergman C.M."/>
            <person name="Oliver B."/>
            <person name="Markow T.A."/>
            <person name="Kaufman T.C."/>
            <person name="Kellis M."/>
            <person name="Gelbart W."/>
            <person name="Iyer V.N."/>
            <person name="Pollard D.A."/>
            <person name="Sackton T.B."/>
            <person name="Larracuente A.M."/>
            <person name="Singh N.D."/>
            <person name="Abad J.P."/>
            <person name="Abt D.N."/>
            <person name="Adryan B."/>
            <person name="Aguade M."/>
            <person name="Akashi H."/>
            <person name="Anderson W.W."/>
            <person name="Aquadro C.F."/>
            <person name="Ardell D.H."/>
            <person name="Arguello R."/>
            <person name="Artieri C.G."/>
            <person name="Barbash D.A."/>
            <person name="Barker D."/>
            <person name="Barsanti P."/>
            <person name="Batterham P."/>
            <person name="Batzoglou S."/>
            <person name="Begun D."/>
            <person name="Bhutkar A."/>
            <person name="Blanco E."/>
            <person name="Bosak S.A."/>
            <person name="Bradley R.K."/>
            <person name="Brand A.D."/>
            <person name="Brent M.R."/>
            <person name="Brooks A.N."/>
            <person name="Brown R.H."/>
            <person name="Butlin R.K."/>
            <person name="Caggese C."/>
            <person name="Calvi B.R."/>
            <person name="Bernardo de Carvalho A."/>
            <person name="Caspi A."/>
            <person name="Castrezana S."/>
            <person name="Celniker S.E."/>
            <person name="Chang J.L."/>
            <person name="Chapple C."/>
            <person name="Chatterji S."/>
            <person name="Chinwalla A."/>
            <person name="Civetta A."/>
            <person name="Clifton S.W."/>
            <person name="Comeron J.M."/>
            <person name="Costello J.C."/>
            <person name="Coyne J.A."/>
            <person name="Daub J."/>
            <person name="David R.G."/>
            <person name="Delcher A.L."/>
            <person name="Delehaunty K."/>
            <person name="Do C.B."/>
            <person name="Ebling H."/>
            <person name="Edwards K."/>
            <person name="Eickbush T."/>
            <person name="Evans J.D."/>
            <person name="Filipski A."/>
            <person name="Findeiss S."/>
            <person name="Freyhult E."/>
            <person name="Fulton L."/>
            <person name="Fulton R."/>
            <person name="Garcia A.C."/>
            <person name="Gardiner A."/>
            <person name="Garfield D.A."/>
            <person name="Garvin B.E."/>
            <person name="Gibson G."/>
            <person name="Gilbert D."/>
            <person name="Gnerre S."/>
            <person name="Godfrey J."/>
            <person name="Good R."/>
            <person name="Gotea V."/>
            <person name="Gravely B."/>
            <person name="Greenberg A.J."/>
            <person name="Griffiths-Jones S."/>
            <person name="Gross S."/>
            <person name="Guigo R."/>
            <person name="Gustafson E.A."/>
            <person name="Haerty W."/>
            <person name="Hahn M.W."/>
            <person name="Halligan D.L."/>
            <person name="Halpern A.L."/>
            <person name="Halter G.M."/>
            <person name="Han M.V."/>
            <person name="Heger A."/>
            <person name="Hillier L."/>
            <person name="Hinrichs A.S."/>
            <person name="Holmes I."/>
            <person name="Hoskins R.A."/>
            <person name="Hubisz M.J."/>
            <person name="Hultmark D."/>
            <person name="Huntley M.A."/>
            <person name="Jaffe D.B."/>
            <person name="Jagadeeshan S."/>
            <person name="Jeck W.R."/>
            <person name="Johnson J."/>
            <person name="Jones C.D."/>
            <person name="Jordan W.C."/>
            <person name="Karpen G.H."/>
            <person name="Kataoka E."/>
            <person name="Keightley P.D."/>
            <person name="Kheradpour P."/>
            <person name="Kirkness E.F."/>
            <person name="Koerich L.B."/>
            <person name="Kristiansen K."/>
            <person name="Kudrna D."/>
            <person name="Kulathinal R.J."/>
            <person name="Kumar S."/>
            <person name="Kwok R."/>
            <person name="Lander E."/>
            <person name="Langley C.H."/>
            <person name="Lapoint R."/>
            <person name="Lazzaro B.P."/>
            <person name="Lee S.J."/>
            <person name="Levesque L."/>
            <person name="Li R."/>
            <person name="Lin C.F."/>
            <person name="Lin M.F."/>
            <person name="Lindblad-Toh K."/>
            <person name="Llopart A."/>
            <person name="Long M."/>
            <person name="Low L."/>
            <person name="Lozovsky E."/>
            <person name="Lu J."/>
            <person name="Luo M."/>
            <person name="Machado C.A."/>
            <person name="Makalowski W."/>
            <person name="Marzo M."/>
            <person name="Matsuda M."/>
            <person name="Matzkin L."/>
            <person name="McAllister B."/>
            <person name="McBride C.S."/>
            <person name="McKernan B."/>
            <person name="McKernan K."/>
            <person name="Mendez-Lago M."/>
            <person name="Minx P."/>
            <person name="Mollenhauer M.U."/>
            <person name="Montooth K."/>
            <person name="Mount S.M."/>
            <person name="Mu X."/>
            <person name="Myers E."/>
            <person name="Negre B."/>
            <person name="Newfeld S."/>
            <person name="Nielsen R."/>
            <person name="Noor M.A."/>
            <person name="O'Grady P."/>
            <person name="Pachter L."/>
            <person name="Papaceit M."/>
            <person name="Parisi M.J."/>
            <person name="Parisi M."/>
            <person name="Parts L."/>
            <person name="Pedersen J.S."/>
            <person name="Pesole G."/>
            <person name="Phillippy A.M."/>
            <person name="Ponting C.P."/>
            <person name="Pop M."/>
            <person name="Porcelli D."/>
            <person name="Powell J.R."/>
            <person name="Prohaska S."/>
            <person name="Pruitt K."/>
            <person name="Puig M."/>
            <person name="Quesneville H."/>
            <person name="Ram K.R."/>
            <person name="Rand D."/>
            <person name="Rasmussen M.D."/>
            <person name="Reed L.K."/>
            <person name="Reenan R."/>
            <person name="Reily A."/>
            <person name="Remington K.A."/>
            <person name="Rieger T.T."/>
            <person name="Ritchie M.G."/>
            <person name="Robin C."/>
            <person name="Rogers Y.H."/>
            <person name="Rohde C."/>
            <person name="Rozas J."/>
            <person name="Rubenfield M.J."/>
            <person name="Ruiz A."/>
            <person name="Russo S."/>
            <person name="Salzberg S.L."/>
            <person name="Sanchez-Gracia A."/>
            <person name="Saranga D.J."/>
            <person name="Sato H."/>
            <person name="Schaeffer S.W."/>
            <person name="Schatz M.C."/>
            <person name="Schlenke T."/>
            <person name="Schwartz R."/>
            <person name="Segarra C."/>
            <person name="Singh R.S."/>
            <person name="Sirot L."/>
            <person name="Sirota M."/>
            <person name="Sisneros N.B."/>
            <person name="Smith C.D."/>
            <person name="Smith T.F."/>
            <person name="Spieth J."/>
            <person name="Stage D.E."/>
            <person name="Stark A."/>
            <person name="Stephan W."/>
            <person name="Strausberg R.L."/>
            <person name="Strempel S."/>
            <person name="Sturgill D."/>
            <person name="Sutton G."/>
            <person name="Sutton G.G."/>
            <person name="Tao W."/>
            <person name="Teichmann S."/>
            <person name="Tobari Y.N."/>
            <person name="Tomimura Y."/>
            <person name="Tsolas J.M."/>
            <person name="Valente V.L."/>
            <person name="Venter E."/>
            <person name="Venter J.C."/>
            <person name="Vicario S."/>
            <person name="Vieira F.G."/>
            <person name="Vilella A.J."/>
            <person name="Villasante A."/>
            <person name="Walenz B."/>
            <person name="Wang J."/>
            <person name="Wasserman M."/>
            <person name="Watts T."/>
            <person name="Wilson D."/>
            <person name="Wilson R.K."/>
            <person name="Wing R.A."/>
            <person name="Wolfner M.F."/>
            <person name="Wong A."/>
            <person name="Wong G.K."/>
            <person name="Wu C.I."/>
            <person name="Wu G."/>
            <person name="Yamamoto D."/>
            <person name="Yang H.P."/>
            <person name="Yang S.P."/>
            <person name="Yorke J.A."/>
            <person name="Yoshida K."/>
            <person name="Zdobnov E."/>
            <person name="Zhang P."/>
            <person name="Zhang Y."/>
            <person name="Zimin A.V."/>
            <person name="Baldwin J."/>
            <person name="Abdouelleil A."/>
            <person name="Abdulkadir J."/>
            <person name="Abebe A."/>
            <person name="Abera B."/>
            <person name="Abreu J."/>
            <person name="Acer S.C."/>
            <person name="Aftuck L."/>
            <person name="Alexander A."/>
            <person name="An P."/>
            <person name="Anderson E."/>
            <person name="Anderson S."/>
            <person name="Arachi H."/>
            <person name="Azer M."/>
            <person name="Bachantsang P."/>
            <person name="Barry A."/>
            <person name="Bayul T."/>
            <person name="Berlin A."/>
            <person name="Bessette D."/>
            <person name="Bloom T."/>
            <person name="Blye J."/>
            <person name="Boguslavskiy L."/>
            <person name="Bonnet C."/>
            <person name="Boukhgalter B."/>
            <person name="Bourzgui I."/>
            <person name="Brown A."/>
            <person name="Cahill P."/>
            <person name="Channer S."/>
            <person name="Cheshatsang Y."/>
            <person name="Chuda L."/>
            <person name="Citroen M."/>
            <person name="Collymore A."/>
            <person name="Cooke P."/>
            <person name="Costello M."/>
            <person name="D'Aco K."/>
            <person name="Daza R."/>
            <person name="De Haan G."/>
            <person name="DeGray S."/>
            <person name="DeMaso C."/>
            <person name="Dhargay N."/>
            <person name="Dooley K."/>
            <person name="Dooley E."/>
            <person name="Doricent M."/>
            <person name="Dorje P."/>
            <person name="Dorjee K."/>
            <person name="Dupes A."/>
            <person name="Elong R."/>
            <person name="Falk J."/>
            <person name="Farina A."/>
            <person name="Faro S."/>
            <person name="Ferguson D."/>
            <person name="Fisher S."/>
            <person name="Foley C.D."/>
            <person name="Franke A."/>
            <person name="Friedrich D."/>
            <person name="Gadbois L."/>
            <person name="Gearin G."/>
            <person name="Gearin C.R."/>
            <person name="Giannoukos G."/>
            <person name="Goode T."/>
            <person name="Graham J."/>
            <person name="Grandbois E."/>
            <person name="Grewal S."/>
            <person name="Gyaltsen K."/>
            <person name="Hafez N."/>
            <person name="Hagos B."/>
            <person name="Hall J."/>
            <person name="Henson C."/>
            <person name="Hollinger A."/>
            <person name="Honan T."/>
            <person name="Huard M.D."/>
            <person name="Hughes L."/>
            <person name="Hurhula B."/>
            <person name="Husby M.E."/>
            <person name="Kamat A."/>
            <person name="Kanga B."/>
            <person name="Kashin S."/>
            <person name="Khazanovich D."/>
            <person name="Kisner P."/>
            <person name="Lance K."/>
            <person name="Lara M."/>
            <person name="Lee W."/>
            <person name="Lennon N."/>
            <person name="Letendre F."/>
            <person name="LeVine R."/>
            <person name="Lipovsky A."/>
            <person name="Liu X."/>
            <person name="Liu J."/>
            <person name="Liu S."/>
            <person name="Lokyitsang T."/>
            <person name="Lokyitsang Y."/>
            <person name="Lubonja R."/>
            <person name="Lui A."/>
            <person name="MacDonald P."/>
            <person name="Magnisalis V."/>
            <person name="Maru K."/>
            <person name="Matthews C."/>
            <person name="McCusker W."/>
            <person name="McDonough S."/>
            <person name="Mehta T."/>
            <person name="Meldrim J."/>
            <person name="Meneus L."/>
            <person name="Mihai O."/>
            <person name="Mihalev A."/>
            <person name="Mihova T."/>
            <person name="Mittelman R."/>
            <person name="Mlenga V."/>
            <person name="Montmayeur A."/>
            <person name="Mulrain L."/>
            <person name="Navidi A."/>
            <person name="Naylor J."/>
            <person name="Negash T."/>
            <person name="Nguyen T."/>
            <person name="Nguyen N."/>
            <person name="Nicol R."/>
            <person name="Norbu C."/>
            <person name="Norbu N."/>
            <person name="Novod N."/>
            <person name="O'Neill B."/>
            <person name="Osman S."/>
            <person name="Markiewicz E."/>
            <person name="Oyono O.L."/>
            <person name="Patti C."/>
            <person name="Phunkhang P."/>
            <person name="Pierre F."/>
            <person name="Priest M."/>
            <person name="Raghuraman S."/>
            <person name="Rege F."/>
            <person name="Reyes R."/>
            <person name="Rise C."/>
            <person name="Rogov P."/>
            <person name="Ross K."/>
            <person name="Ryan E."/>
            <person name="Settipalli S."/>
            <person name="Shea T."/>
            <person name="Sherpa N."/>
            <person name="Shi L."/>
            <person name="Shih D."/>
            <person name="Sparrow T."/>
            <person name="Spaulding J."/>
            <person name="Stalker J."/>
            <person name="Stange-Thomann N."/>
            <person name="Stavropoulos S."/>
            <person name="Stone C."/>
            <person name="Strader C."/>
            <person name="Tesfaye S."/>
            <person name="Thomson T."/>
            <person name="Thoulutsang Y."/>
            <person name="Thoulutsang D."/>
            <person name="Topham K."/>
            <person name="Topping I."/>
            <person name="Tsamla T."/>
            <person name="Vassiliev H."/>
            <person name="Vo A."/>
            <person name="Wangchuk T."/>
            <person name="Wangdi T."/>
            <person name="Weiand M."/>
            <person name="Wilkinson J."/>
            <person name="Wilson A."/>
            <person name="Yadav S."/>
            <person name="Young G."/>
            <person name="Yu Q."/>
            <person name="Zembek L."/>
            <person name="Zhong D."/>
            <person name="Zimmer A."/>
            <person name="Zwirko Z."/>
            <person name="Jaffe D.B."/>
            <person name="Alvarez P."/>
            <person name="Brockman W."/>
            <person name="Butler J."/>
            <person name="Chin C."/>
            <person name="Gnerre S."/>
            <person name="Grabherr M."/>
            <person name="Kleber M."/>
            <person name="Mauceli E."/>
            <person name="MacCallum I."/>
        </authorList>
    </citation>
    <scope>NUCLEOTIDE SEQUENCE [LARGE SCALE GENOMIC DNA]</scope>
    <source>
        <strain evidence="2">Tucson 15010-1051.87</strain>
    </source>
</reference>
<evidence type="ECO:0000313" key="1">
    <source>
        <dbReference type="EMBL" id="KRF79172.1"/>
    </source>
</evidence>
<dbReference type="EMBL" id="CH940648">
    <property type="protein sequence ID" value="KRF79172.1"/>
    <property type="molecule type" value="Genomic_DNA"/>
</dbReference>
<name>A0A0Q9WCR4_DROVI</name>
<dbReference type="Proteomes" id="UP000008792">
    <property type="component" value="Unassembled WGS sequence"/>
</dbReference>
<evidence type="ECO:0000313" key="2">
    <source>
        <dbReference type="Proteomes" id="UP000008792"/>
    </source>
</evidence>
<protein>
    <submittedName>
        <fullName evidence="1">Uncharacterized protein</fullName>
    </submittedName>
</protein>
<accession>A0A0Q9WCR4</accession>
<proteinExistence type="predicted"/>
<dbReference type="InParanoid" id="A0A0Q9WCR4"/>